<dbReference type="Proteomes" id="UP001157125">
    <property type="component" value="Unassembled WGS sequence"/>
</dbReference>
<dbReference type="Gene3D" id="3.40.50.300">
    <property type="entry name" value="P-loop containing nucleotide triphosphate hydrolases"/>
    <property type="match status" value="1"/>
</dbReference>
<comment type="caution">
    <text evidence="1">The sequence shown here is derived from an EMBL/GenBank/DDBJ whole genome shotgun (WGS) entry which is preliminary data.</text>
</comment>
<organism evidence="1 2">
    <name type="scientific">Demequina litorisediminis</name>
    <dbReference type="NCBI Taxonomy" id="1849022"/>
    <lineage>
        <taxon>Bacteria</taxon>
        <taxon>Bacillati</taxon>
        <taxon>Actinomycetota</taxon>
        <taxon>Actinomycetes</taxon>
        <taxon>Micrococcales</taxon>
        <taxon>Demequinaceae</taxon>
        <taxon>Demequina</taxon>
    </lineage>
</organism>
<accession>A0ABQ6ILE6</accession>
<sequence>MARRAGEGADVATVRQAVLGRDKTDSAVSSFHEAADGVLTLDTTDLTIEEAVTAVLDRAAEARA</sequence>
<evidence type="ECO:0000313" key="1">
    <source>
        <dbReference type="EMBL" id="GMA37518.1"/>
    </source>
</evidence>
<reference evidence="2" key="1">
    <citation type="journal article" date="2019" name="Int. J. Syst. Evol. Microbiol.">
        <title>The Global Catalogue of Microorganisms (GCM) 10K type strain sequencing project: providing services to taxonomists for standard genome sequencing and annotation.</title>
        <authorList>
            <consortium name="The Broad Institute Genomics Platform"/>
            <consortium name="The Broad Institute Genome Sequencing Center for Infectious Disease"/>
            <person name="Wu L."/>
            <person name="Ma J."/>
        </authorList>
    </citation>
    <scope>NUCLEOTIDE SEQUENCE [LARGE SCALE GENOMIC DNA]</scope>
    <source>
        <strain evidence="2">NBRC 112299</strain>
    </source>
</reference>
<protein>
    <recommendedName>
        <fullName evidence="3">(d)CMP kinase</fullName>
    </recommendedName>
</protein>
<dbReference type="EMBL" id="BSUN01000001">
    <property type="protein sequence ID" value="GMA37518.1"/>
    <property type="molecule type" value="Genomic_DNA"/>
</dbReference>
<keyword evidence="2" id="KW-1185">Reference proteome</keyword>
<dbReference type="InterPro" id="IPR027417">
    <property type="entry name" value="P-loop_NTPase"/>
</dbReference>
<proteinExistence type="predicted"/>
<evidence type="ECO:0008006" key="3">
    <source>
        <dbReference type="Google" id="ProtNLM"/>
    </source>
</evidence>
<gene>
    <name evidence="1" type="ORF">GCM10025876_37220</name>
</gene>
<evidence type="ECO:0000313" key="2">
    <source>
        <dbReference type="Proteomes" id="UP001157125"/>
    </source>
</evidence>
<name>A0ABQ6ILE6_9MICO</name>